<dbReference type="InterPro" id="IPR029033">
    <property type="entry name" value="His_PPase_superfam"/>
</dbReference>
<accession>A0A1E3HIE5</accession>
<dbReference type="InterPro" id="IPR013078">
    <property type="entry name" value="His_Pase_superF_clade-1"/>
</dbReference>
<feature type="binding site" evidence="3">
    <location>
        <position position="57"/>
    </location>
    <ligand>
        <name>substrate</name>
    </ligand>
</feature>
<dbReference type="OrthoDB" id="354304at2759"/>
<evidence type="ECO:0000256" key="2">
    <source>
        <dbReference type="PIRSR" id="PIRSR613078-1"/>
    </source>
</evidence>
<dbReference type="STRING" id="1295533.A0A1E3HIE5"/>
<dbReference type="InterPro" id="IPR051695">
    <property type="entry name" value="Phosphoglycerate_Mutase"/>
</dbReference>
<evidence type="ECO:0000256" key="3">
    <source>
        <dbReference type="PIRSR" id="PIRSR613078-2"/>
    </source>
</evidence>
<dbReference type="GeneID" id="30157689"/>
<dbReference type="Gene3D" id="3.40.50.1240">
    <property type="entry name" value="Phosphoglycerate mutase-like"/>
    <property type="match status" value="1"/>
</dbReference>
<dbReference type="Pfam" id="PF00300">
    <property type="entry name" value="His_Phos_1"/>
    <property type="match status" value="1"/>
</dbReference>
<dbReference type="Proteomes" id="UP000094065">
    <property type="component" value="Unassembled WGS sequence"/>
</dbReference>
<evidence type="ECO:0000313" key="5">
    <source>
        <dbReference type="Proteomes" id="UP000094065"/>
    </source>
</evidence>
<dbReference type="SUPFAM" id="SSF53254">
    <property type="entry name" value="Phosphoglycerate mutase-like"/>
    <property type="match status" value="1"/>
</dbReference>
<dbReference type="GO" id="GO:0043456">
    <property type="term" value="P:regulation of pentose-phosphate shunt"/>
    <property type="evidence" value="ECO:0007669"/>
    <property type="project" value="TreeGrafter"/>
</dbReference>
<dbReference type="CDD" id="cd07067">
    <property type="entry name" value="HP_PGM_like"/>
    <property type="match status" value="1"/>
</dbReference>
<feature type="active site" description="Tele-phosphohistidine intermediate" evidence="2">
    <location>
        <position position="8"/>
    </location>
</feature>
<name>A0A1E3HIE5_9TREE</name>
<evidence type="ECO:0008006" key="6">
    <source>
        <dbReference type="Google" id="ProtNLM"/>
    </source>
</evidence>
<comment type="caution">
    <text evidence="4">The sequence shown here is derived from an EMBL/GenBank/DDBJ whole genome shotgun (WGS) entry which is preliminary data.</text>
</comment>
<keyword evidence="1" id="KW-0378">Hydrolase</keyword>
<dbReference type="EMBL" id="AWGJ01000010">
    <property type="protein sequence ID" value="ODN75181.1"/>
    <property type="molecule type" value="Genomic_DNA"/>
</dbReference>
<dbReference type="InterPro" id="IPR001345">
    <property type="entry name" value="PG/BPGM_mutase_AS"/>
</dbReference>
<dbReference type="GO" id="GO:0045820">
    <property type="term" value="P:negative regulation of glycolytic process"/>
    <property type="evidence" value="ECO:0007669"/>
    <property type="project" value="TreeGrafter"/>
</dbReference>
<feature type="active site" description="Proton donor/acceptor" evidence="2">
    <location>
        <position position="83"/>
    </location>
</feature>
<sequence length="228" mass="25629">MRLILARHGQTDDNVRGMVQGQTDTPLNDQGRHQSAQLSESLKRYHITKAYTSPLSRASEQTAKIVLAYHPDAPLYFQDDLRERGWGSLEGQVWIPGTIIPDDAESFDDFTRRSTDWFAKLLDAHIPHLPSPEEAPPLLRGPSPKSHHSTEDVILIITHSEWLERFAAITCSSPYFFGQTEKCDMKARMANASVAEVDCVYDHQEGVWKGMIEGWGAVGHLSRMGESD</sequence>
<dbReference type="PANTHER" id="PTHR46517:SF1">
    <property type="entry name" value="FRUCTOSE-2,6-BISPHOSPHATASE TIGAR"/>
    <property type="match status" value="1"/>
</dbReference>
<protein>
    <recommendedName>
        <fullName evidence="6">Phosphoglycerate mutase</fullName>
    </recommendedName>
</protein>
<reference evidence="4 5" key="1">
    <citation type="submission" date="2016-06" db="EMBL/GenBank/DDBJ databases">
        <title>Evolution of pathogenesis and genome organization in the Tremellales.</title>
        <authorList>
            <person name="Cuomo C."/>
            <person name="Litvintseva A."/>
            <person name="Heitman J."/>
            <person name="Chen Y."/>
            <person name="Sun S."/>
            <person name="Springer D."/>
            <person name="Dromer F."/>
            <person name="Young S."/>
            <person name="Zeng Q."/>
            <person name="Chapman S."/>
            <person name="Gujja S."/>
            <person name="Saif S."/>
            <person name="Birren B."/>
        </authorList>
    </citation>
    <scope>NUCLEOTIDE SEQUENCE [LARGE SCALE GENOMIC DNA]</scope>
    <source>
        <strain evidence="4 5">CBS 6039</strain>
    </source>
</reference>
<dbReference type="PANTHER" id="PTHR46517">
    <property type="entry name" value="FRUCTOSE-2,6-BISPHOSPHATASE TIGAR"/>
    <property type="match status" value="1"/>
</dbReference>
<evidence type="ECO:0000313" key="4">
    <source>
        <dbReference type="EMBL" id="ODN75181.1"/>
    </source>
</evidence>
<gene>
    <name evidence="4" type="ORF">L202_06380</name>
</gene>
<keyword evidence="5" id="KW-1185">Reference proteome</keyword>
<dbReference type="GO" id="GO:0004331">
    <property type="term" value="F:fructose-2,6-bisphosphate 2-phosphatase activity"/>
    <property type="evidence" value="ECO:0007669"/>
    <property type="project" value="TreeGrafter"/>
</dbReference>
<evidence type="ECO:0000256" key="1">
    <source>
        <dbReference type="ARBA" id="ARBA00022801"/>
    </source>
</evidence>
<dbReference type="GO" id="GO:0005829">
    <property type="term" value="C:cytosol"/>
    <property type="evidence" value="ECO:0007669"/>
    <property type="project" value="TreeGrafter"/>
</dbReference>
<dbReference type="RefSeq" id="XP_018990831.1">
    <property type="nucleotide sequence ID" value="XM_019140856.1"/>
</dbReference>
<feature type="binding site" evidence="3">
    <location>
        <begin position="7"/>
        <end position="14"/>
    </location>
    <ligand>
        <name>substrate</name>
    </ligand>
</feature>
<dbReference type="PROSITE" id="PS00175">
    <property type="entry name" value="PG_MUTASE"/>
    <property type="match status" value="1"/>
</dbReference>
<dbReference type="AlphaFoldDB" id="A0A1E3HIE5"/>
<organism evidence="4 5">
    <name type="scientific">Cryptococcus amylolentus CBS 6039</name>
    <dbReference type="NCBI Taxonomy" id="1295533"/>
    <lineage>
        <taxon>Eukaryota</taxon>
        <taxon>Fungi</taxon>
        <taxon>Dikarya</taxon>
        <taxon>Basidiomycota</taxon>
        <taxon>Agaricomycotina</taxon>
        <taxon>Tremellomycetes</taxon>
        <taxon>Tremellales</taxon>
        <taxon>Cryptococcaceae</taxon>
        <taxon>Cryptococcus</taxon>
    </lineage>
</organism>
<dbReference type="SMART" id="SM00855">
    <property type="entry name" value="PGAM"/>
    <property type="match status" value="1"/>
</dbReference>
<proteinExistence type="predicted"/>